<dbReference type="GO" id="GO:0008843">
    <property type="term" value="F:endochitinase activity"/>
    <property type="evidence" value="ECO:0007669"/>
    <property type="project" value="UniProtKB-EC"/>
</dbReference>
<dbReference type="PANTHER" id="PTHR11177">
    <property type="entry name" value="CHITINASE"/>
    <property type="match status" value="1"/>
</dbReference>
<gene>
    <name evidence="10" type="ORF">A8L45_18745</name>
</gene>
<keyword evidence="6" id="KW-0624">Polysaccharide degradation</keyword>
<dbReference type="EC" id="3.2.1.14" evidence="2"/>
<dbReference type="Gene3D" id="3.10.50.10">
    <property type="match status" value="1"/>
</dbReference>
<dbReference type="Proteomes" id="UP000094936">
    <property type="component" value="Unassembled WGS sequence"/>
</dbReference>
<dbReference type="Pfam" id="PF00704">
    <property type="entry name" value="Glyco_hydro_18"/>
    <property type="match status" value="1"/>
</dbReference>
<name>A0A1C3ECF3_9GAMM</name>
<dbReference type="Gene3D" id="3.20.20.80">
    <property type="entry name" value="Glycosidases"/>
    <property type="match status" value="1"/>
</dbReference>
<comment type="caution">
    <text evidence="10">The sequence shown here is derived from an EMBL/GenBank/DDBJ whole genome shotgun (WGS) entry which is preliminary data.</text>
</comment>
<dbReference type="AlphaFoldDB" id="A0A1C3ECF3"/>
<dbReference type="PANTHER" id="PTHR11177:SF317">
    <property type="entry name" value="CHITINASE 12-RELATED"/>
    <property type="match status" value="1"/>
</dbReference>
<evidence type="ECO:0000259" key="9">
    <source>
        <dbReference type="PROSITE" id="PS51910"/>
    </source>
</evidence>
<protein>
    <recommendedName>
        <fullName evidence="2">chitinase</fullName>
        <ecNumber evidence="2">3.2.1.14</ecNumber>
    </recommendedName>
</protein>
<dbReference type="RefSeq" id="WP_068904886.1">
    <property type="nucleotide sequence ID" value="NZ_JBHUIF010000012.1"/>
</dbReference>
<dbReference type="STRING" id="1080227.A8L45_18745"/>
<comment type="catalytic activity">
    <reaction evidence="1">
        <text>Random endo-hydrolysis of N-acetyl-beta-D-glucosaminide (1-&gt;4)-beta-linkages in chitin and chitodextrins.</text>
        <dbReference type="EC" id="3.2.1.14"/>
    </reaction>
</comment>
<dbReference type="OrthoDB" id="9775889at2"/>
<evidence type="ECO:0000313" key="11">
    <source>
        <dbReference type="Proteomes" id="UP000094936"/>
    </source>
</evidence>
<organism evidence="10 11">
    <name type="scientific">Veronia pacifica</name>
    <dbReference type="NCBI Taxonomy" id="1080227"/>
    <lineage>
        <taxon>Bacteria</taxon>
        <taxon>Pseudomonadati</taxon>
        <taxon>Pseudomonadota</taxon>
        <taxon>Gammaproteobacteria</taxon>
        <taxon>Vibrionales</taxon>
        <taxon>Vibrionaceae</taxon>
        <taxon>Veronia</taxon>
    </lineage>
</organism>
<evidence type="ECO:0000256" key="2">
    <source>
        <dbReference type="ARBA" id="ARBA00012729"/>
    </source>
</evidence>
<dbReference type="PROSITE" id="PS01095">
    <property type="entry name" value="GH18_1"/>
    <property type="match status" value="1"/>
</dbReference>
<evidence type="ECO:0000256" key="5">
    <source>
        <dbReference type="ARBA" id="ARBA00023295"/>
    </source>
</evidence>
<feature type="domain" description="GH18" evidence="9">
    <location>
        <begin position="23"/>
        <end position="371"/>
    </location>
</feature>
<evidence type="ECO:0000256" key="3">
    <source>
        <dbReference type="ARBA" id="ARBA00022801"/>
    </source>
</evidence>
<evidence type="ECO:0000256" key="1">
    <source>
        <dbReference type="ARBA" id="ARBA00000822"/>
    </source>
</evidence>
<dbReference type="InterPro" id="IPR011583">
    <property type="entry name" value="Chitinase_II/V-like_cat"/>
</dbReference>
<dbReference type="InterPro" id="IPR017853">
    <property type="entry name" value="GH"/>
</dbReference>
<evidence type="ECO:0000256" key="4">
    <source>
        <dbReference type="ARBA" id="ARBA00023024"/>
    </source>
</evidence>
<dbReference type="GO" id="GO:0006032">
    <property type="term" value="P:chitin catabolic process"/>
    <property type="evidence" value="ECO:0007669"/>
    <property type="project" value="UniProtKB-KW"/>
</dbReference>
<dbReference type="SMART" id="SM00636">
    <property type="entry name" value="Glyco_18"/>
    <property type="match status" value="1"/>
</dbReference>
<dbReference type="PROSITE" id="PS51910">
    <property type="entry name" value="GH18_2"/>
    <property type="match status" value="1"/>
</dbReference>
<keyword evidence="6" id="KW-0119">Carbohydrate metabolism</keyword>
<evidence type="ECO:0000256" key="8">
    <source>
        <dbReference type="RuleBase" id="RU004453"/>
    </source>
</evidence>
<dbReference type="InterPro" id="IPR050314">
    <property type="entry name" value="Glycosyl_Hydrlase_18"/>
</dbReference>
<keyword evidence="11" id="KW-1185">Reference proteome</keyword>
<dbReference type="InterPro" id="IPR001579">
    <property type="entry name" value="Glyco_hydro_18_chit_AS"/>
</dbReference>
<keyword evidence="4" id="KW-0146">Chitin degradation</keyword>
<reference evidence="10 11" key="1">
    <citation type="submission" date="2016-05" db="EMBL/GenBank/DDBJ databases">
        <title>Genomic Taxonomy of the Vibrionaceae.</title>
        <authorList>
            <person name="Gomez-Gil B."/>
            <person name="Enciso-Ibarra J."/>
        </authorList>
    </citation>
    <scope>NUCLEOTIDE SEQUENCE [LARGE SCALE GENOMIC DNA]</scope>
    <source>
        <strain evidence="10 11">CAIM 1920</strain>
    </source>
</reference>
<proteinExistence type="inferred from homology"/>
<dbReference type="SUPFAM" id="SSF54556">
    <property type="entry name" value="Chitinase insertion domain"/>
    <property type="match status" value="1"/>
</dbReference>
<dbReference type="EMBL" id="LYBM01000044">
    <property type="protein sequence ID" value="ODA30913.1"/>
    <property type="molecule type" value="Genomic_DNA"/>
</dbReference>
<evidence type="ECO:0000256" key="7">
    <source>
        <dbReference type="RuleBase" id="RU000489"/>
    </source>
</evidence>
<keyword evidence="5 7" id="KW-0326">Glycosidase</keyword>
<dbReference type="GO" id="GO:0008061">
    <property type="term" value="F:chitin binding"/>
    <property type="evidence" value="ECO:0007669"/>
    <property type="project" value="InterPro"/>
</dbReference>
<comment type="similarity">
    <text evidence="8">Belongs to the glycosyl hydrolase 18 family.</text>
</comment>
<dbReference type="GO" id="GO:0000272">
    <property type="term" value="P:polysaccharide catabolic process"/>
    <property type="evidence" value="ECO:0007669"/>
    <property type="project" value="UniProtKB-KW"/>
</dbReference>
<keyword evidence="3 7" id="KW-0378">Hydrolase</keyword>
<sequence>MTRVYLIILILSFIPFSHAKEKKIISAYLPLWKVWAADDVPGHLVTHIKLAFARISDKGEAEIDDNERYQTQMLQALRLKQLYPHIKLILSVGGGEADGFSDMGLTTESRQQFIESLTTMIGTYQLDGIDIDWEYPGHNGWGKKVARSEDKKNFTALMADIRLAFDELEKTTGKYYQLSYAAGTQIWSYQHTEVDKISQYVDHINIMGYDFFGPWGQIGAHHANLFANRDNPINPAISVDQAVSAYLAMGVPSDKLVLGIPFYGYSWTDSQKKQRGLFQPFENPIPEAIEYKDLVRRYSQKKGFSLRWDDDAKADYLFDGKTFITFDGARAVTEKGRYVKRRNLAGAMVWELTQDHGQDLLSALHSALTPEFTR</sequence>
<evidence type="ECO:0000256" key="6">
    <source>
        <dbReference type="ARBA" id="ARBA00023326"/>
    </source>
</evidence>
<dbReference type="CDD" id="cd06548">
    <property type="entry name" value="GH18_chitinase"/>
    <property type="match status" value="1"/>
</dbReference>
<dbReference type="InterPro" id="IPR001223">
    <property type="entry name" value="Glyco_hydro18_cat"/>
</dbReference>
<evidence type="ECO:0000313" key="10">
    <source>
        <dbReference type="EMBL" id="ODA30913.1"/>
    </source>
</evidence>
<accession>A0A1C3ECF3</accession>
<dbReference type="SUPFAM" id="SSF51445">
    <property type="entry name" value="(Trans)glycosidases"/>
    <property type="match status" value="1"/>
</dbReference>
<dbReference type="InterPro" id="IPR029070">
    <property type="entry name" value="Chitinase_insertion_sf"/>
</dbReference>